<dbReference type="AlphaFoldDB" id="A0A947DFJ9"/>
<sequence>MAKKSKGFRSLLKQQKLINRGEQALNKFEQKFKQSKIANSLTDIVKNPKGEVKMSEVLEEFVEPYLPEANGLEQRKMVFEMAVIAWNLAIIPKNQRKSVLEDLFRDLLKGKKAIVKRDLNNLIDEMVDRKLEFFLNNRRYILDCQLEDAGDQFHLSVASTLAPSS</sequence>
<reference evidence="1" key="2">
    <citation type="journal article" date="2021" name="Mar. Drugs">
        <title>Genome Reduction and Secondary Metabolism of the Marine Sponge-Associated Cyanobacterium Leptothoe.</title>
        <authorList>
            <person name="Konstantinou D."/>
            <person name="Popin R.V."/>
            <person name="Fewer D.P."/>
            <person name="Sivonen K."/>
            <person name="Gkelis S."/>
        </authorList>
    </citation>
    <scope>NUCLEOTIDE SEQUENCE</scope>
    <source>
        <strain evidence="1">TAU-MAC 1115</strain>
    </source>
</reference>
<name>A0A947DFJ9_9CYAN</name>
<dbReference type="Proteomes" id="UP000717364">
    <property type="component" value="Unassembled WGS sequence"/>
</dbReference>
<reference evidence="1" key="1">
    <citation type="submission" date="2020-11" db="EMBL/GenBank/DDBJ databases">
        <authorList>
            <person name="Konstantinou D."/>
            <person name="Gkelis S."/>
            <person name="Popin R."/>
            <person name="Fewer D."/>
            <person name="Sivonen K."/>
        </authorList>
    </citation>
    <scope>NUCLEOTIDE SEQUENCE</scope>
    <source>
        <strain evidence="1">TAU-MAC 1115</strain>
    </source>
</reference>
<dbReference type="EMBL" id="JADOES010000021">
    <property type="protein sequence ID" value="MBT9316118.1"/>
    <property type="molecule type" value="Genomic_DNA"/>
</dbReference>
<comment type="caution">
    <text evidence="1">The sequence shown here is derived from an EMBL/GenBank/DDBJ whole genome shotgun (WGS) entry which is preliminary data.</text>
</comment>
<evidence type="ECO:0000313" key="2">
    <source>
        <dbReference type="Proteomes" id="UP000717364"/>
    </source>
</evidence>
<proteinExistence type="predicted"/>
<gene>
    <name evidence="1" type="ORF">IXB50_11875</name>
</gene>
<keyword evidence="2" id="KW-1185">Reference proteome</keyword>
<evidence type="ECO:0000313" key="1">
    <source>
        <dbReference type="EMBL" id="MBT9316118.1"/>
    </source>
</evidence>
<protein>
    <submittedName>
        <fullName evidence="1">Uncharacterized protein</fullName>
    </submittedName>
</protein>
<organism evidence="1 2">
    <name type="scientific">Leptothoe spongobia TAU-MAC 1115</name>
    <dbReference type="NCBI Taxonomy" id="1967444"/>
    <lineage>
        <taxon>Bacteria</taxon>
        <taxon>Bacillati</taxon>
        <taxon>Cyanobacteriota</taxon>
        <taxon>Cyanophyceae</taxon>
        <taxon>Nodosilineales</taxon>
        <taxon>Cymatolegaceae</taxon>
        <taxon>Leptothoe</taxon>
        <taxon>Leptothoe spongobia</taxon>
    </lineage>
</organism>
<accession>A0A947DFJ9</accession>
<dbReference type="RefSeq" id="WP_215609188.1">
    <property type="nucleotide sequence ID" value="NZ_JADOES010000021.1"/>
</dbReference>